<evidence type="ECO:0000313" key="2">
    <source>
        <dbReference type="Proteomes" id="UP000230750"/>
    </source>
</evidence>
<evidence type="ECO:0000313" key="1">
    <source>
        <dbReference type="EMBL" id="PIK61682.1"/>
    </source>
</evidence>
<protein>
    <submittedName>
        <fullName evidence="1">Uncharacterized protein</fullName>
    </submittedName>
</protein>
<comment type="caution">
    <text evidence="1">The sequence shown here is derived from an EMBL/GenBank/DDBJ whole genome shotgun (WGS) entry which is preliminary data.</text>
</comment>
<sequence length="222" mass="25946">MDDPKWWKKNPCPLHPDWGLQDISDLDHAKLKLHIDQDENAEWEMPIEVNIYRAALEYLDGKGTLYNRSRDSPTDALVFLQQAEDIVISGESEEAITGYSVVINTFRMWLRRDPSDEATLKKLEEKKKQFPKYEAYVTIVHAYILSRLGPRWRKKAIGLYEDALSDFPEKPQWLFGLALMIGREARQQRGVRGWSCPLPEDIRDLFEKEKDNLEQVLKIDAQ</sequence>
<gene>
    <name evidence="1" type="ORF">BSL78_01386</name>
</gene>
<dbReference type="AlphaFoldDB" id="A0A2G8LNA1"/>
<keyword evidence="2" id="KW-1185">Reference proteome</keyword>
<dbReference type="EMBL" id="MRZV01000027">
    <property type="protein sequence ID" value="PIK61682.1"/>
    <property type="molecule type" value="Genomic_DNA"/>
</dbReference>
<dbReference type="OrthoDB" id="10504548at2759"/>
<reference evidence="1 2" key="1">
    <citation type="journal article" date="2017" name="PLoS Biol.">
        <title>The sea cucumber genome provides insights into morphological evolution and visceral regeneration.</title>
        <authorList>
            <person name="Zhang X."/>
            <person name="Sun L."/>
            <person name="Yuan J."/>
            <person name="Sun Y."/>
            <person name="Gao Y."/>
            <person name="Zhang L."/>
            <person name="Li S."/>
            <person name="Dai H."/>
            <person name="Hamel J.F."/>
            <person name="Liu C."/>
            <person name="Yu Y."/>
            <person name="Liu S."/>
            <person name="Lin W."/>
            <person name="Guo K."/>
            <person name="Jin S."/>
            <person name="Xu P."/>
            <person name="Storey K.B."/>
            <person name="Huan P."/>
            <person name="Zhang T."/>
            <person name="Zhou Y."/>
            <person name="Zhang J."/>
            <person name="Lin C."/>
            <person name="Li X."/>
            <person name="Xing L."/>
            <person name="Huo D."/>
            <person name="Sun M."/>
            <person name="Wang L."/>
            <person name="Mercier A."/>
            <person name="Li F."/>
            <person name="Yang H."/>
            <person name="Xiang J."/>
        </authorList>
    </citation>
    <scope>NUCLEOTIDE SEQUENCE [LARGE SCALE GENOMIC DNA]</scope>
    <source>
        <strain evidence="1">Shaxun</strain>
        <tissue evidence="1">Muscle</tissue>
    </source>
</reference>
<dbReference type="InterPro" id="IPR011990">
    <property type="entry name" value="TPR-like_helical_dom_sf"/>
</dbReference>
<accession>A0A2G8LNA1</accession>
<dbReference type="Gene3D" id="1.25.40.10">
    <property type="entry name" value="Tetratricopeptide repeat domain"/>
    <property type="match status" value="1"/>
</dbReference>
<dbReference type="Proteomes" id="UP000230750">
    <property type="component" value="Unassembled WGS sequence"/>
</dbReference>
<organism evidence="1 2">
    <name type="scientific">Stichopus japonicus</name>
    <name type="common">Sea cucumber</name>
    <dbReference type="NCBI Taxonomy" id="307972"/>
    <lineage>
        <taxon>Eukaryota</taxon>
        <taxon>Metazoa</taxon>
        <taxon>Echinodermata</taxon>
        <taxon>Eleutherozoa</taxon>
        <taxon>Echinozoa</taxon>
        <taxon>Holothuroidea</taxon>
        <taxon>Aspidochirotacea</taxon>
        <taxon>Aspidochirotida</taxon>
        <taxon>Stichopodidae</taxon>
        <taxon>Apostichopus</taxon>
    </lineage>
</organism>
<name>A0A2G8LNA1_STIJA</name>
<proteinExistence type="predicted"/>